<keyword evidence="10" id="KW-0670">Pyruvate</keyword>
<evidence type="ECO:0000313" key="11">
    <source>
        <dbReference type="EMBL" id="HAA83582.1"/>
    </source>
</evidence>
<organism evidence="11 12">
    <name type="scientific">Thermodesulfobacterium commune</name>
    <dbReference type="NCBI Taxonomy" id="1741"/>
    <lineage>
        <taxon>Bacteria</taxon>
        <taxon>Pseudomonadati</taxon>
        <taxon>Thermodesulfobacteriota</taxon>
        <taxon>Thermodesulfobacteria</taxon>
        <taxon>Thermodesulfobacteriales</taxon>
        <taxon>Thermodesulfobacteriaceae</taxon>
        <taxon>Thermodesulfobacterium</taxon>
    </lineage>
</organism>
<dbReference type="Proteomes" id="UP000257240">
    <property type="component" value="Unassembled WGS sequence"/>
</dbReference>
<keyword evidence="4" id="KW-0068">Autocatalytic cleavage</keyword>
<evidence type="ECO:0000256" key="8">
    <source>
        <dbReference type="ARBA" id="ARBA00023239"/>
    </source>
</evidence>
<dbReference type="NCBIfam" id="TIGR03330">
    <property type="entry name" value="SAM_DCase_Bsu"/>
    <property type="match status" value="1"/>
</dbReference>
<gene>
    <name evidence="11" type="primary">speD</name>
    <name evidence="11" type="ORF">DCE01_02150</name>
</gene>
<keyword evidence="2" id="KW-0949">S-adenosyl-L-methionine</keyword>
<evidence type="ECO:0000256" key="9">
    <source>
        <dbReference type="ARBA" id="ARBA00023270"/>
    </source>
</evidence>
<accession>A0A117LCE2</accession>
<name>A0A117LCE2_9BACT</name>
<dbReference type="GO" id="GO:0008295">
    <property type="term" value="P:spermidine biosynthetic process"/>
    <property type="evidence" value="ECO:0007669"/>
    <property type="project" value="UniProtKB-KW"/>
</dbReference>
<keyword evidence="6" id="KW-0620">Polyamine biosynthesis</keyword>
<evidence type="ECO:0000256" key="4">
    <source>
        <dbReference type="ARBA" id="ARBA00022813"/>
    </source>
</evidence>
<dbReference type="InterPro" id="IPR016067">
    <property type="entry name" value="S-AdoMet_deCO2ase_core"/>
</dbReference>
<reference evidence="11 12" key="1">
    <citation type="journal article" date="2018" name="Nat. Biotechnol.">
        <title>A standardized bacterial taxonomy based on genome phylogeny substantially revises the tree of life.</title>
        <authorList>
            <person name="Parks D.H."/>
            <person name="Chuvochina M."/>
            <person name="Waite D.W."/>
            <person name="Rinke C."/>
            <person name="Skarshewski A."/>
            <person name="Chaumeil P.A."/>
            <person name="Hugenholtz P."/>
        </authorList>
    </citation>
    <scope>NUCLEOTIDE SEQUENCE [LARGE SCALE GENOMIC DNA]</scope>
    <source>
        <strain evidence="11">UBA12529</strain>
    </source>
</reference>
<dbReference type="GO" id="GO:0004014">
    <property type="term" value="F:adenosylmethionine decarboxylase activity"/>
    <property type="evidence" value="ECO:0007669"/>
    <property type="project" value="InterPro"/>
</dbReference>
<keyword evidence="8" id="KW-0456">Lyase</keyword>
<sequence>MSTVQTVCQFERLNTCPTQQGALKRCVWSYHIIAEFWGSPFELLAEAPVVEQALKEAIAPNGALKEVSAVSYQFQPFGVSAQVNLGSSHIYIHTWPEKGYSALDILAENKEKAHKILANLQRNLRPQNVYIAEFARGLSQDTLSEGGET</sequence>
<evidence type="ECO:0000256" key="7">
    <source>
        <dbReference type="ARBA" id="ARBA00023145"/>
    </source>
</evidence>
<protein>
    <submittedName>
        <fullName evidence="11">Adenosylmethionine decarboxylase</fullName>
    </submittedName>
</protein>
<dbReference type="AlphaFoldDB" id="A0A117LCE2"/>
<keyword evidence="5" id="KW-0745">Spermidine biosynthesis</keyword>
<evidence type="ECO:0000256" key="1">
    <source>
        <dbReference type="ARBA" id="ARBA00001928"/>
    </source>
</evidence>
<dbReference type="Gene3D" id="3.30.360.110">
    <property type="entry name" value="S-adenosylmethionine decarboxylase domain"/>
    <property type="match status" value="1"/>
</dbReference>
<evidence type="ECO:0000256" key="5">
    <source>
        <dbReference type="ARBA" id="ARBA00023066"/>
    </source>
</evidence>
<keyword evidence="7" id="KW-0865">Zymogen</keyword>
<dbReference type="PANTHER" id="PTHR33866">
    <property type="entry name" value="S-ADENOSYLMETHIONINE DECARBOXYLASE PROENZYME"/>
    <property type="match status" value="1"/>
</dbReference>
<dbReference type="InterPro" id="IPR042284">
    <property type="entry name" value="AdoMetDC_N"/>
</dbReference>
<dbReference type="RefSeq" id="WP_051754555.1">
    <property type="nucleotide sequence ID" value="NZ_DAINLL010000006.1"/>
</dbReference>
<comment type="caution">
    <text evidence="11">The sequence shown here is derived from an EMBL/GenBank/DDBJ whole genome shotgun (WGS) entry which is preliminary data.</text>
</comment>
<dbReference type="Pfam" id="PF02675">
    <property type="entry name" value="AdoMet_dc"/>
    <property type="match status" value="1"/>
</dbReference>
<dbReference type="SUPFAM" id="SSF56276">
    <property type="entry name" value="S-adenosylmethionine decarboxylase"/>
    <property type="match status" value="1"/>
</dbReference>
<dbReference type="InterPro" id="IPR017716">
    <property type="entry name" value="S-AdoMet_deCOase_pro-enz"/>
</dbReference>
<dbReference type="InterPro" id="IPR003826">
    <property type="entry name" value="AdoMetDC_fam_prok"/>
</dbReference>
<proteinExistence type="predicted"/>
<dbReference type="PANTHER" id="PTHR33866:SF2">
    <property type="entry name" value="S-ADENOSYLMETHIONINE DECARBOXYLASE PROENZYME"/>
    <property type="match status" value="1"/>
</dbReference>
<dbReference type="GO" id="GO:0005829">
    <property type="term" value="C:cytosol"/>
    <property type="evidence" value="ECO:0007669"/>
    <property type="project" value="TreeGrafter"/>
</dbReference>
<dbReference type="EMBL" id="DLVE01000025">
    <property type="protein sequence ID" value="HAA83582.1"/>
    <property type="molecule type" value="Genomic_DNA"/>
</dbReference>
<comment type="cofactor">
    <cofactor evidence="1">
        <name>pyruvate</name>
        <dbReference type="ChEBI" id="CHEBI:15361"/>
    </cofactor>
</comment>
<evidence type="ECO:0000256" key="3">
    <source>
        <dbReference type="ARBA" id="ARBA00022793"/>
    </source>
</evidence>
<evidence type="ECO:0000313" key="12">
    <source>
        <dbReference type="Proteomes" id="UP000257240"/>
    </source>
</evidence>
<evidence type="ECO:0000256" key="10">
    <source>
        <dbReference type="ARBA" id="ARBA00023317"/>
    </source>
</evidence>
<dbReference type="InterPro" id="IPR042286">
    <property type="entry name" value="AdoMetDC_C"/>
</dbReference>
<keyword evidence="9" id="KW-0704">Schiff base</keyword>
<keyword evidence="3" id="KW-0210">Decarboxylase</keyword>
<evidence type="ECO:0000256" key="2">
    <source>
        <dbReference type="ARBA" id="ARBA00022691"/>
    </source>
</evidence>
<evidence type="ECO:0000256" key="6">
    <source>
        <dbReference type="ARBA" id="ARBA00023115"/>
    </source>
</evidence>
<dbReference type="Gene3D" id="3.30.160.750">
    <property type="match status" value="1"/>
</dbReference>